<dbReference type="Proteomes" id="UP000619457">
    <property type="component" value="Unassembled WGS sequence"/>
</dbReference>
<evidence type="ECO:0000313" key="2">
    <source>
        <dbReference type="EMBL" id="GGZ31663.1"/>
    </source>
</evidence>
<feature type="signal peptide" evidence="1">
    <location>
        <begin position="1"/>
        <end position="23"/>
    </location>
</feature>
<keyword evidence="3" id="KW-1185">Reference proteome</keyword>
<reference evidence="2" key="2">
    <citation type="submission" date="2020-09" db="EMBL/GenBank/DDBJ databases">
        <authorList>
            <person name="Sun Q."/>
            <person name="Kim S."/>
        </authorList>
    </citation>
    <scope>NUCLEOTIDE SEQUENCE</scope>
    <source>
        <strain evidence="2">KCTC 12368</strain>
    </source>
</reference>
<gene>
    <name evidence="2" type="ORF">GCM10007049_26130</name>
</gene>
<organism evidence="2 3">
    <name type="scientific">Echinicola pacifica</name>
    <dbReference type="NCBI Taxonomy" id="346377"/>
    <lineage>
        <taxon>Bacteria</taxon>
        <taxon>Pseudomonadati</taxon>
        <taxon>Bacteroidota</taxon>
        <taxon>Cytophagia</taxon>
        <taxon>Cytophagales</taxon>
        <taxon>Cyclobacteriaceae</taxon>
        <taxon>Echinicola</taxon>
    </lineage>
</organism>
<evidence type="ECO:0000256" key="1">
    <source>
        <dbReference type="SAM" id="SignalP"/>
    </source>
</evidence>
<dbReference type="RefSeq" id="WP_018474829.1">
    <property type="nucleotide sequence ID" value="NZ_BMWX01000004.1"/>
</dbReference>
<evidence type="ECO:0000313" key="3">
    <source>
        <dbReference type="Proteomes" id="UP000619457"/>
    </source>
</evidence>
<dbReference type="AlphaFoldDB" id="A0A918Q4M9"/>
<comment type="caution">
    <text evidence="2">The sequence shown here is derived from an EMBL/GenBank/DDBJ whole genome shotgun (WGS) entry which is preliminary data.</text>
</comment>
<name>A0A918Q4M9_9BACT</name>
<feature type="chain" id="PRO_5037794731" description="Methane oxygenase PmoA" evidence="1">
    <location>
        <begin position="24"/>
        <end position="309"/>
    </location>
</feature>
<protein>
    <recommendedName>
        <fullName evidence="4">Methane oxygenase PmoA</fullName>
    </recommendedName>
</protein>
<proteinExistence type="predicted"/>
<dbReference type="Pfam" id="PF14100">
    <property type="entry name" value="DUF6807"/>
    <property type="match status" value="1"/>
</dbReference>
<evidence type="ECO:0008006" key="4">
    <source>
        <dbReference type="Google" id="ProtNLM"/>
    </source>
</evidence>
<keyword evidence="1" id="KW-0732">Signal</keyword>
<accession>A0A918Q4M9</accession>
<dbReference type="EMBL" id="BMWX01000004">
    <property type="protein sequence ID" value="GGZ31663.1"/>
    <property type="molecule type" value="Genomic_DNA"/>
</dbReference>
<dbReference type="InterPro" id="IPR029475">
    <property type="entry name" value="DUF6807"/>
</dbReference>
<reference evidence="2" key="1">
    <citation type="journal article" date="2014" name="Int. J. Syst. Evol. Microbiol.">
        <title>Complete genome sequence of Corynebacterium casei LMG S-19264T (=DSM 44701T), isolated from a smear-ripened cheese.</title>
        <authorList>
            <consortium name="US DOE Joint Genome Institute (JGI-PGF)"/>
            <person name="Walter F."/>
            <person name="Albersmeier A."/>
            <person name="Kalinowski J."/>
            <person name="Ruckert C."/>
        </authorList>
    </citation>
    <scope>NUCLEOTIDE SEQUENCE</scope>
    <source>
        <strain evidence="2">KCTC 12368</strain>
    </source>
</reference>
<sequence length="309" mass="34930">MKILSPSLLFLLILCTYTSSAQAQQLEFKESEGGIMLTEEGSNRFFYQTATKTLDGKYPRANYVHPLYGNNGELLTEDFPEDHYHHRGIFWTWHQLYVSGKRIADPWFCEGISWKVTQTSTQVKGSKAWIKATVQWLADSLHQAPVMEEEILISFSRIKDNAYTLTFDISLSALVEGLSIGGSEDAKGYGGFSPRIKLPDDLEFHSQGKEISPQNLPVQAGPWMDMQGSYDGQNQSGLVIMGEPAHLPNYQGWILRSANSMQNMAFPGQQALSIPKGQSLDFRNMILVYENLSPKQIEKIYKDFAKKRD</sequence>